<name>A0A2U1MRI3_ARTAN</name>
<dbReference type="InterPro" id="IPR044730">
    <property type="entry name" value="RNase_H-like_dom_plant"/>
</dbReference>
<evidence type="ECO:0000313" key="2">
    <source>
        <dbReference type="EMBL" id="PWA63824.1"/>
    </source>
</evidence>
<dbReference type="Pfam" id="PF13456">
    <property type="entry name" value="RVT_3"/>
    <property type="match status" value="1"/>
</dbReference>
<accession>A0A2U1MRI3</accession>
<protein>
    <submittedName>
        <fullName evidence="2">Ribonuclease h protein</fullName>
    </submittedName>
</protein>
<dbReference type="InterPro" id="IPR012337">
    <property type="entry name" value="RNaseH-like_sf"/>
</dbReference>
<sequence>MATFVNLMAPQPSYQLHHLHGMFQQETSSYYNVHRNTNDHVLKSRWTFPGDKYLKLNTDGSSKGNPGPSSFGGLLRDGKGRWVCGYMGKMVGRSYTALEAEVWSIYNGLCLIKEKNLSNVLIETDREEVLRLVSQEVDKYHSLKLVLDAIRDMMMEQKCYVIHTRRDGNQCADLLANLGGRQYEEYFVLEQPPVLLVPYLVRDAKAACEFERNR</sequence>
<organism evidence="2 3">
    <name type="scientific">Artemisia annua</name>
    <name type="common">Sweet wormwood</name>
    <dbReference type="NCBI Taxonomy" id="35608"/>
    <lineage>
        <taxon>Eukaryota</taxon>
        <taxon>Viridiplantae</taxon>
        <taxon>Streptophyta</taxon>
        <taxon>Embryophyta</taxon>
        <taxon>Tracheophyta</taxon>
        <taxon>Spermatophyta</taxon>
        <taxon>Magnoliopsida</taxon>
        <taxon>eudicotyledons</taxon>
        <taxon>Gunneridae</taxon>
        <taxon>Pentapetalae</taxon>
        <taxon>asterids</taxon>
        <taxon>campanulids</taxon>
        <taxon>Asterales</taxon>
        <taxon>Asteraceae</taxon>
        <taxon>Asteroideae</taxon>
        <taxon>Anthemideae</taxon>
        <taxon>Artemisiinae</taxon>
        <taxon>Artemisia</taxon>
    </lineage>
</organism>
<feature type="domain" description="RNase H type-1" evidence="1">
    <location>
        <begin position="50"/>
        <end position="181"/>
    </location>
</feature>
<dbReference type="PANTHER" id="PTHR47723:SF19">
    <property type="entry name" value="POLYNUCLEOTIDYL TRANSFERASE, RIBONUCLEASE H-LIKE SUPERFAMILY PROTEIN"/>
    <property type="match status" value="1"/>
</dbReference>
<dbReference type="OrthoDB" id="1752183at2759"/>
<dbReference type="GO" id="GO:0004523">
    <property type="term" value="F:RNA-DNA hybrid ribonuclease activity"/>
    <property type="evidence" value="ECO:0007669"/>
    <property type="project" value="InterPro"/>
</dbReference>
<gene>
    <name evidence="2" type="ORF">CTI12_AA334470</name>
</gene>
<dbReference type="EMBL" id="PKPP01004555">
    <property type="protein sequence ID" value="PWA63824.1"/>
    <property type="molecule type" value="Genomic_DNA"/>
</dbReference>
<dbReference type="STRING" id="35608.A0A2U1MRI3"/>
<proteinExistence type="predicted"/>
<dbReference type="Proteomes" id="UP000245207">
    <property type="component" value="Unassembled WGS sequence"/>
</dbReference>
<dbReference type="InterPro" id="IPR002156">
    <property type="entry name" value="RNaseH_domain"/>
</dbReference>
<evidence type="ECO:0000259" key="1">
    <source>
        <dbReference type="PROSITE" id="PS50879"/>
    </source>
</evidence>
<evidence type="ECO:0000313" key="3">
    <source>
        <dbReference type="Proteomes" id="UP000245207"/>
    </source>
</evidence>
<reference evidence="2 3" key="1">
    <citation type="journal article" date="2018" name="Mol. Plant">
        <title>The genome of Artemisia annua provides insight into the evolution of Asteraceae family and artemisinin biosynthesis.</title>
        <authorList>
            <person name="Shen Q."/>
            <person name="Zhang L."/>
            <person name="Liao Z."/>
            <person name="Wang S."/>
            <person name="Yan T."/>
            <person name="Shi P."/>
            <person name="Liu M."/>
            <person name="Fu X."/>
            <person name="Pan Q."/>
            <person name="Wang Y."/>
            <person name="Lv Z."/>
            <person name="Lu X."/>
            <person name="Zhang F."/>
            <person name="Jiang W."/>
            <person name="Ma Y."/>
            <person name="Chen M."/>
            <person name="Hao X."/>
            <person name="Li L."/>
            <person name="Tang Y."/>
            <person name="Lv G."/>
            <person name="Zhou Y."/>
            <person name="Sun X."/>
            <person name="Brodelius P.E."/>
            <person name="Rose J.K.C."/>
            <person name="Tang K."/>
        </authorList>
    </citation>
    <scope>NUCLEOTIDE SEQUENCE [LARGE SCALE GENOMIC DNA]</scope>
    <source>
        <strain evidence="3">cv. Huhao1</strain>
        <tissue evidence="2">Leaf</tissue>
    </source>
</reference>
<dbReference type="PROSITE" id="PS50879">
    <property type="entry name" value="RNASE_H_1"/>
    <property type="match status" value="1"/>
</dbReference>
<dbReference type="PANTHER" id="PTHR47723">
    <property type="entry name" value="OS05G0353850 PROTEIN"/>
    <property type="match status" value="1"/>
</dbReference>
<dbReference type="Gene3D" id="3.30.420.10">
    <property type="entry name" value="Ribonuclease H-like superfamily/Ribonuclease H"/>
    <property type="match status" value="1"/>
</dbReference>
<dbReference type="InterPro" id="IPR036397">
    <property type="entry name" value="RNaseH_sf"/>
</dbReference>
<keyword evidence="3" id="KW-1185">Reference proteome</keyword>
<dbReference type="AlphaFoldDB" id="A0A2U1MRI3"/>
<dbReference type="InterPro" id="IPR053151">
    <property type="entry name" value="RNase_H-like"/>
</dbReference>
<dbReference type="CDD" id="cd06222">
    <property type="entry name" value="RNase_H_like"/>
    <property type="match status" value="1"/>
</dbReference>
<comment type="caution">
    <text evidence="2">The sequence shown here is derived from an EMBL/GenBank/DDBJ whole genome shotgun (WGS) entry which is preliminary data.</text>
</comment>
<dbReference type="GO" id="GO:0003676">
    <property type="term" value="F:nucleic acid binding"/>
    <property type="evidence" value="ECO:0007669"/>
    <property type="project" value="InterPro"/>
</dbReference>
<dbReference type="SUPFAM" id="SSF53098">
    <property type="entry name" value="Ribonuclease H-like"/>
    <property type="match status" value="1"/>
</dbReference>